<protein>
    <submittedName>
        <fullName evidence="3">Glycerophosphoryl diester phosphodiesterase</fullName>
    </submittedName>
</protein>
<evidence type="ECO:0000256" key="1">
    <source>
        <dbReference type="SAM" id="Phobius"/>
    </source>
</evidence>
<evidence type="ECO:0000259" key="2">
    <source>
        <dbReference type="PROSITE" id="PS51704"/>
    </source>
</evidence>
<dbReference type="SUPFAM" id="SSF51695">
    <property type="entry name" value="PLC-like phosphodiesterases"/>
    <property type="match status" value="1"/>
</dbReference>
<dbReference type="InterPro" id="IPR017946">
    <property type="entry name" value="PLC-like_Pdiesterase_TIM-brl"/>
</dbReference>
<gene>
    <name evidence="3" type="ordered locus">Spiaf_2511</name>
</gene>
<proteinExistence type="predicted"/>
<dbReference type="EMBL" id="CP003282">
    <property type="protein sequence ID" value="AFG38541.1"/>
    <property type="molecule type" value="Genomic_DNA"/>
</dbReference>
<dbReference type="eggNOG" id="COG0584">
    <property type="taxonomic scope" value="Bacteria"/>
</dbReference>
<feature type="transmembrane region" description="Helical" evidence="1">
    <location>
        <begin position="329"/>
        <end position="348"/>
    </location>
</feature>
<keyword evidence="1" id="KW-0472">Membrane</keyword>
<keyword evidence="1" id="KW-0812">Transmembrane</keyword>
<dbReference type="STRING" id="889378.Spiaf_2511"/>
<organism evidence="3 4">
    <name type="scientific">Spirochaeta africana (strain ATCC 700263 / DSM 8902 / Z-7692)</name>
    <dbReference type="NCBI Taxonomy" id="889378"/>
    <lineage>
        <taxon>Bacteria</taxon>
        <taxon>Pseudomonadati</taxon>
        <taxon>Spirochaetota</taxon>
        <taxon>Spirochaetia</taxon>
        <taxon>Spirochaetales</taxon>
        <taxon>Spirochaetaceae</taxon>
        <taxon>Spirochaeta</taxon>
    </lineage>
</organism>
<feature type="transmembrane region" description="Helical" evidence="1">
    <location>
        <begin position="259"/>
        <end position="278"/>
    </location>
</feature>
<feature type="transmembrane region" description="Helical" evidence="1">
    <location>
        <begin position="221"/>
        <end position="239"/>
    </location>
</feature>
<evidence type="ECO:0000313" key="3">
    <source>
        <dbReference type="EMBL" id="AFG38541.1"/>
    </source>
</evidence>
<dbReference type="PATRIC" id="fig|889378.3.peg.2487"/>
<evidence type="ECO:0000313" key="4">
    <source>
        <dbReference type="Proteomes" id="UP000007383"/>
    </source>
</evidence>
<dbReference type="GO" id="GO:0006629">
    <property type="term" value="P:lipid metabolic process"/>
    <property type="evidence" value="ECO:0007669"/>
    <property type="project" value="InterPro"/>
</dbReference>
<feature type="transmembrane region" description="Helical" evidence="1">
    <location>
        <begin position="164"/>
        <end position="183"/>
    </location>
</feature>
<keyword evidence="4" id="KW-1185">Reference proteome</keyword>
<feature type="transmembrane region" description="Helical" evidence="1">
    <location>
        <begin position="70"/>
        <end position="94"/>
    </location>
</feature>
<name>H9ULZ8_SPIAZ</name>
<dbReference type="PROSITE" id="PS51704">
    <property type="entry name" value="GP_PDE"/>
    <property type="match status" value="1"/>
</dbReference>
<dbReference type="HOGENOM" id="CLU_030006_15_1_12"/>
<feature type="transmembrane region" description="Helical" evidence="1">
    <location>
        <begin position="115"/>
        <end position="144"/>
    </location>
</feature>
<dbReference type="Proteomes" id="UP000007383">
    <property type="component" value="Chromosome"/>
</dbReference>
<dbReference type="Pfam" id="PF03009">
    <property type="entry name" value="GDPD"/>
    <property type="match status" value="1"/>
</dbReference>
<sequence length="614" mass="66989">MKWFRTAWRDVWAARRTIMIWHLLFVMISVLLLTPLTSLLLSAGLAGQTDRVVANTDLLAFVLSPAGVAWTLLAASIVAALAAVRFAGVAFIITDRANGHRSSLFRTGVRVLSRAPVIARLSALLVGIWLLVTAVLLGGLALIYQLLLGEFDINYYLSIRPAEVYYALVTAAAWVFLWLAMVAGPAGRSLLAFPAVLLDRQNAVQALRGSWNRQSGPSRRTVLRIAITLVVFTIVRIVGDAAAALVGRHFILTTMRLSPWMQPVVVAIGVTAIILFLLDTLLSLAGHACTSAVITRAWLQTHPAAEAVSLPIPIPQRRRLYRWLTPRRLLPLILVLSLVGLSAGTIVLRSLPEPHHTIIYAHRTGPPPAPENTLSALEAAIAAGAEYTEIDVQQTADGSLVIVHDADLMRVARDPRRVRDLRSEDLHDIIQLPDDGSPPAERRIATLEEFLDRGAGRIRFMIELKYYGFDPALAEAVVSTVRDRDMEDQVVLMSLSQRAVTQLGQLAPDMPTGFVSSVAAGNLQRLPVDFLAVHQQAVTPTLLRRARQRGMAIHAWTVNDPAAMASLMVLGVDGLITDDPARAAAIRTAIEAFGPVERFLVRFGIGTEYHLGVN</sequence>
<dbReference type="AlphaFoldDB" id="H9ULZ8"/>
<dbReference type="PANTHER" id="PTHR46211">
    <property type="entry name" value="GLYCEROPHOSPHORYL DIESTER PHOSPHODIESTERASE"/>
    <property type="match status" value="1"/>
</dbReference>
<dbReference type="GO" id="GO:0008081">
    <property type="term" value="F:phosphoric diester hydrolase activity"/>
    <property type="evidence" value="ECO:0007669"/>
    <property type="project" value="InterPro"/>
</dbReference>
<dbReference type="PANTHER" id="PTHR46211:SF8">
    <property type="entry name" value="PHOSPHODIESTERASE"/>
    <property type="match status" value="1"/>
</dbReference>
<keyword evidence="1" id="KW-1133">Transmembrane helix</keyword>
<dbReference type="RefSeq" id="WP_014456523.1">
    <property type="nucleotide sequence ID" value="NC_017098.1"/>
</dbReference>
<dbReference type="OrthoDB" id="384721at2"/>
<dbReference type="Gene3D" id="3.20.20.190">
    <property type="entry name" value="Phosphatidylinositol (PI) phosphodiesterase"/>
    <property type="match status" value="1"/>
</dbReference>
<feature type="domain" description="GP-PDE" evidence="2">
    <location>
        <begin position="357"/>
        <end position="587"/>
    </location>
</feature>
<dbReference type="InterPro" id="IPR030395">
    <property type="entry name" value="GP_PDE_dom"/>
</dbReference>
<dbReference type="KEGG" id="sfc:Spiaf_2511"/>
<reference evidence="4" key="1">
    <citation type="journal article" date="2013" name="Stand. Genomic Sci.">
        <title>Complete genome sequence of the halophilic bacterium Spirochaeta africana type strain (Z-7692(T)) from the alkaline Lake Magadi in the East African Rift.</title>
        <authorList>
            <person name="Liolos K."/>
            <person name="Abt B."/>
            <person name="Scheuner C."/>
            <person name="Teshima H."/>
            <person name="Held B."/>
            <person name="Lapidus A."/>
            <person name="Nolan M."/>
            <person name="Lucas S."/>
            <person name="Deshpande S."/>
            <person name="Cheng J.F."/>
            <person name="Tapia R."/>
            <person name="Goodwin L.A."/>
            <person name="Pitluck S."/>
            <person name="Pagani I."/>
            <person name="Ivanova N."/>
            <person name="Mavromatis K."/>
            <person name="Mikhailova N."/>
            <person name="Huntemann M."/>
            <person name="Pati A."/>
            <person name="Chen A."/>
            <person name="Palaniappan K."/>
            <person name="Land M."/>
            <person name="Rohde M."/>
            <person name="Tindall B.J."/>
            <person name="Detter J.C."/>
            <person name="Goker M."/>
            <person name="Bristow J."/>
            <person name="Eisen J.A."/>
            <person name="Markowitz V."/>
            <person name="Hugenholtz P."/>
            <person name="Woyke T."/>
            <person name="Klenk H.P."/>
            <person name="Kyrpides N.C."/>
        </authorList>
    </citation>
    <scope>NUCLEOTIDE SEQUENCE</scope>
    <source>
        <strain evidence="4">ATCC 700263 / DSM 8902 / Z-7692</strain>
    </source>
</reference>
<accession>H9ULZ8</accession>